<dbReference type="GO" id="GO:0052381">
    <property type="term" value="F:tRNA dimethylallyltransferase activity"/>
    <property type="evidence" value="ECO:0007669"/>
    <property type="project" value="UniProtKB-EC"/>
</dbReference>
<dbReference type="SUPFAM" id="SSF52540">
    <property type="entry name" value="P-loop containing nucleoside triphosphate hydrolases"/>
    <property type="match status" value="1"/>
</dbReference>
<dbReference type="PANTHER" id="PTHR11088">
    <property type="entry name" value="TRNA DIMETHYLALLYLTRANSFERASE"/>
    <property type="match status" value="1"/>
</dbReference>
<accession>G0TTH2</accession>
<name>G0TTH2_TRYVY</name>
<comment type="similarity">
    <text evidence="1">Belongs to the IPP transferase family.</text>
</comment>
<evidence type="ECO:0000313" key="5">
    <source>
        <dbReference type="EMBL" id="CCC47253.1"/>
    </source>
</evidence>
<protein>
    <submittedName>
        <fullName evidence="5">Putative tRNA isopentenyltransferase</fullName>
        <ecNumber evidence="5">2.5.1.75</ecNumber>
    </submittedName>
</protein>
<dbReference type="Pfam" id="PF01715">
    <property type="entry name" value="IPPT"/>
    <property type="match status" value="1"/>
</dbReference>
<evidence type="ECO:0000256" key="1">
    <source>
        <dbReference type="ARBA" id="ARBA00005842"/>
    </source>
</evidence>
<keyword evidence="2 5" id="KW-0808">Transferase</keyword>
<dbReference type="PANTHER" id="PTHR11088:SF89">
    <property type="entry name" value="TRNA DIMETHYLALLYLTRANSFERASE"/>
    <property type="match status" value="1"/>
</dbReference>
<dbReference type="Gene3D" id="1.10.20.140">
    <property type="match status" value="1"/>
</dbReference>
<dbReference type="HAMAP" id="MF_00185">
    <property type="entry name" value="IPP_trans"/>
    <property type="match status" value="1"/>
</dbReference>
<dbReference type="VEuPathDB" id="TriTrypDB:TvY486_0304260"/>
<dbReference type="InterPro" id="IPR027417">
    <property type="entry name" value="P-loop_NTPase"/>
</dbReference>
<reference evidence="5" key="1">
    <citation type="journal article" date="2012" name="Proc. Natl. Acad. Sci. U.S.A.">
        <title>Antigenic diversity is generated by distinct evolutionary mechanisms in African trypanosome species.</title>
        <authorList>
            <person name="Jackson A.P."/>
            <person name="Berry A."/>
            <person name="Aslett M."/>
            <person name="Allison H.C."/>
            <person name="Burton P."/>
            <person name="Vavrova-Anderson J."/>
            <person name="Brown R."/>
            <person name="Browne H."/>
            <person name="Corton N."/>
            <person name="Hauser H."/>
            <person name="Gamble J."/>
            <person name="Gilderthorp R."/>
            <person name="Marcello L."/>
            <person name="McQuillan J."/>
            <person name="Otto T.D."/>
            <person name="Quail M.A."/>
            <person name="Sanders M.J."/>
            <person name="van Tonder A."/>
            <person name="Ginger M.L."/>
            <person name="Field M.C."/>
            <person name="Barry J.D."/>
            <person name="Hertz-Fowler C."/>
            <person name="Berriman M."/>
        </authorList>
    </citation>
    <scope>NUCLEOTIDE SEQUENCE</scope>
    <source>
        <strain evidence="5">Y486</strain>
    </source>
</reference>
<keyword evidence="3" id="KW-0547">Nucleotide-binding</keyword>
<dbReference type="GO" id="GO:0005524">
    <property type="term" value="F:ATP binding"/>
    <property type="evidence" value="ECO:0007669"/>
    <property type="project" value="UniProtKB-KW"/>
</dbReference>
<sequence>MPNTDINTKKSIFFVLGPTGCGKSLAAVWMAKTLRMECKYEYVVIVNCDVMQFYADLSVATNKISIQEMEGIPHCFIGFLSPYGEKVKDPTILYDGHSDVRNQSSHEVELDSYNIHSYVHDVTRFIEKVFGDHSSAAVIICGGTCYYAQAIMFDNLLTKEDDEASLSLSSVEQSSPVICEDEQLLWDKLNEVDPEIAAQYHPNNTRRIRRLLDIYKKTKRMPSDIFKSRSSPCFRFNPEECFVLWLQFPMEKLKSVLEGRVDKMVSNGIVEEILAFSQRYGGNVSSFPLSRAIGFKEFISAFDTKNGEVHIRHNEIRGAIELMKTNTKRYAKQQIRWIKNRFVRHLGHIFISANVTENFVAIDVYKNLSEFKEMIEKTAKFFTRCSTEATDLLFPLKSPLSKCTSVQHEWCDKCEIFFIGGTQREVHFRSKRHLGAIKREALAKQLERHGRGIPHKRQRIG</sequence>
<dbReference type="GO" id="GO:0005739">
    <property type="term" value="C:mitochondrion"/>
    <property type="evidence" value="ECO:0007669"/>
    <property type="project" value="TreeGrafter"/>
</dbReference>
<evidence type="ECO:0000256" key="4">
    <source>
        <dbReference type="ARBA" id="ARBA00022840"/>
    </source>
</evidence>
<dbReference type="AlphaFoldDB" id="G0TTH2"/>
<evidence type="ECO:0000256" key="3">
    <source>
        <dbReference type="ARBA" id="ARBA00022741"/>
    </source>
</evidence>
<proteinExistence type="inferred from homology"/>
<dbReference type="InterPro" id="IPR039657">
    <property type="entry name" value="Dimethylallyltransferase"/>
</dbReference>
<dbReference type="EC" id="2.5.1.75" evidence="5"/>
<dbReference type="Gene3D" id="3.40.50.300">
    <property type="entry name" value="P-loop containing nucleotide triphosphate hydrolases"/>
    <property type="match status" value="1"/>
</dbReference>
<dbReference type="InterPro" id="IPR018022">
    <property type="entry name" value="IPT"/>
</dbReference>
<keyword evidence="4" id="KW-0067">ATP-binding</keyword>
<dbReference type="EMBL" id="HE573019">
    <property type="protein sequence ID" value="CCC47253.1"/>
    <property type="molecule type" value="Genomic_DNA"/>
</dbReference>
<evidence type="ECO:0000256" key="2">
    <source>
        <dbReference type="ARBA" id="ARBA00022679"/>
    </source>
</evidence>
<dbReference type="GO" id="GO:0006400">
    <property type="term" value="P:tRNA modification"/>
    <property type="evidence" value="ECO:0007669"/>
    <property type="project" value="TreeGrafter"/>
</dbReference>
<organism evidence="5">
    <name type="scientific">Trypanosoma vivax (strain Y486)</name>
    <dbReference type="NCBI Taxonomy" id="1055687"/>
    <lineage>
        <taxon>Eukaryota</taxon>
        <taxon>Discoba</taxon>
        <taxon>Euglenozoa</taxon>
        <taxon>Kinetoplastea</taxon>
        <taxon>Metakinetoplastina</taxon>
        <taxon>Trypanosomatida</taxon>
        <taxon>Trypanosomatidae</taxon>
        <taxon>Trypanosoma</taxon>
        <taxon>Duttonella</taxon>
    </lineage>
</organism>
<gene>
    <name evidence="5" type="ORF">TVY486_0304260</name>
</gene>